<dbReference type="Proteomes" id="UP000799770">
    <property type="component" value="Unassembled WGS sequence"/>
</dbReference>
<feature type="domain" description="Carbohydrate kinase PfkB" evidence="1">
    <location>
        <begin position="169"/>
        <end position="311"/>
    </location>
</feature>
<sequence>MDSSTPLISCVSLGMVIIDEIRMPGKLPLIDVIGGSASFVTLGNRLFAQHPEQVGCLVLAGKDFPAKAEAALQEWGTALVIRRNEDAQSTRGLLEYKDDTFGPKSFEYTTRPLRASPTDLVDSPLLRAKAVHFFATPEEILIQVPELLRLRDNDKIEGRPLLVWEPLPVSCKPLNRQAFLDACKLVDVFSPNHIEITAIFADGPAKDFQPEKLESYGTEILDSSIGPQGQGTLIIRAGEQGSLTMGRSTRATWLPPFYTLEDMKPSKVVDPTGAGNTFLGGYMAGWLTTTCHIEATCHGHVAASFALEQIGLPKVEKKGDEELWNGASVMERLQKYKVRLRDAKVQSENVL</sequence>
<evidence type="ECO:0000259" key="1">
    <source>
        <dbReference type="Pfam" id="PF00294"/>
    </source>
</evidence>
<protein>
    <submittedName>
        <fullName evidence="2">Putative PfkB family kinase</fullName>
    </submittedName>
</protein>
<dbReference type="GO" id="GO:0016301">
    <property type="term" value="F:kinase activity"/>
    <property type="evidence" value="ECO:0007669"/>
    <property type="project" value="UniProtKB-KW"/>
</dbReference>
<dbReference type="InterPro" id="IPR011611">
    <property type="entry name" value="PfkB_dom"/>
</dbReference>
<dbReference type="Pfam" id="PF00294">
    <property type="entry name" value="PfkB"/>
    <property type="match status" value="1"/>
</dbReference>
<dbReference type="EMBL" id="ML977324">
    <property type="protein sequence ID" value="KAF2115096.1"/>
    <property type="molecule type" value="Genomic_DNA"/>
</dbReference>
<dbReference type="SUPFAM" id="SSF53613">
    <property type="entry name" value="Ribokinase-like"/>
    <property type="match status" value="1"/>
</dbReference>
<dbReference type="AlphaFoldDB" id="A0A6A5Z7E5"/>
<dbReference type="InterPro" id="IPR029056">
    <property type="entry name" value="Ribokinase-like"/>
</dbReference>
<accession>A0A6A5Z7E5</accession>
<evidence type="ECO:0000313" key="3">
    <source>
        <dbReference type="Proteomes" id="UP000799770"/>
    </source>
</evidence>
<dbReference type="Gene3D" id="3.40.1190.20">
    <property type="match status" value="1"/>
</dbReference>
<keyword evidence="2" id="KW-0808">Transferase</keyword>
<reference evidence="2" key="1">
    <citation type="journal article" date="2020" name="Stud. Mycol.">
        <title>101 Dothideomycetes genomes: a test case for predicting lifestyles and emergence of pathogens.</title>
        <authorList>
            <person name="Haridas S."/>
            <person name="Albert R."/>
            <person name="Binder M."/>
            <person name="Bloem J."/>
            <person name="Labutti K."/>
            <person name="Salamov A."/>
            <person name="Andreopoulos B."/>
            <person name="Baker S."/>
            <person name="Barry K."/>
            <person name="Bills G."/>
            <person name="Bluhm B."/>
            <person name="Cannon C."/>
            <person name="Castanera R."/>
            <person name="Culley D."/>
            <person name="Daum C."/>
            <person name="Ezra D."/>
            <person name="Gonzalez J."/>
            <person name="Henrissat B."/>
            <person name="Kuo A."/>
            <person name="Liang C."/>
            <person name="Lipzen A."/>
            <person name="Lutzoni F."/>
            <person name="Magnuson J."/>
            <person name="Mondo S."/>
            <person name="Nolan M."/>
            <person name="Ohm R."/>
            <person name="Pangilinan J."/>
            <person name="Park H.-J."/>
            <person name="Ramirez L."/>
            <person name="Alfaro M."/>
            <person name="Sun H."/>
            <person name="Tritt A."/>
            <person name="Yoshinaga Y."/>
            <person name="Zwiers L.-H."/>
            <person name="Turgeon B."/>
            <person name="Goodwin S."/>
            <person name="Spatafora J."/>
            <person name="Crous P."/>
            <person name="Grigoriev I."/>
        </authorList>
    </citation>
    <scope>NUCLEOTIDE SEQUENCE</scope>
    <source>
        <strain evidence="2">CBS 627.86</strain>
    </source>
</reference>
<gene>
    <name evidence="2" type="ORF">BDV96DRAFT_494169</name>
</gene>
<proteinExistence type="predicted"/>
<dbReference type="PANTHER" id="PTHR47098:SF1">
    <property type="entry name" value="PFKB FAMILY CARBOHYDRATE KINASE SUPERFAMILY (AFU_ORTHOLOGUE AFUA_4G09500)"/>
    <property type="match status" value="1"/>
</dbReference>
<organism evidence="2 3">
    <name type="scientific">Lophiotrema nucula</name>
    <dbReference type="NCBI Taxonomy" id="690887"/>
    <lineage>
        <taxon>Eukaryota</taxon>
        <taxon>Fungi</taxon>
        <taxon>Dikarya</taxon>
        <taxon>Ascomycota</taxon>
        <taxon>Pezizomycotina</taxon>
        <taxon>Dothideomycetes</taxon>
        <taxon>Pleosporomycetidae</taxon>
        <taxon>Pleosporales</taxon>
        <taxon>Lophiotremataceae</taxon>
        <taxon>Lophiotrema</taxon>
    </lineage>
</organism>
<keyword evidence="2" id="KW-0418">Kinase</keyword>
<evidence type="ECO:0000313" key="2">
    <source>
        <dbReference type="EMBL" id="KAF2115096.1"/>
    </source>
</evidence>
<dbReference type="OrthoDB" id="497927at2759"/>
<dbReference type="PANTHER" id="PTHR47098">
    <property type="entry name" value="PROTEIN MAK32"/>
    <property type="match status" value="1"/>
</dbReference>
<keyword evidence="3" id="KW-1185">Reference proteome</keyword>
<name>A0A6A5Z7E5_9PLEO</name>